<dbReference type="Pfam" id="PF03466">
    <property type="entry name" value="LysR_substrate"/>
    <property type="match status" value="1"/>
</dbReference>
<comment type="similarity">
    <text evidence="1">Belongs to the LysR transcriptional regulatory family.</text>
</comment>
<reference evidence="6" key="1">
    <citation type="journal article" date="2015" name="Nature">
        <title>Complex archaea that bridge the gap between prokaryotes and eukaryotes.</title>
        <authorList>
            <person name="Spang A."/>
            <person name="Saw J.H."/>
            <person name="Jorgensen S.L."/>
            <person name="Zaremba-Niedzwiedzka K."/>
            <person name="Martijn J."/>
            <person name="Lind A.E."/>
            <person name="van Eijk R."/>
            <person name="Schleper C."/>
            <person name="Guy L."/>
            <person name="Ettema T.J."/>
        </authorList>
    </citation>
    <scope>NUCLEOTIDE SEQUENCE</scope>
</reference>
<dbReference type="InterPro" id="IPR000847">
    <property type="entry name" value="LysR_HTH_N"/>
</dbReference>
<evidence type="ECO:0000256" key="1">
    <source>
        <dbReference type="ARBA" id="ARBA00009437"/>
    </source>
</evidence>
<feature type="domain" description="HTH lysR-type" evidence="5">
    <location>
        <begin position="11"/>
        <end position="68"/>
    </location>
</feature>
<evidence type="ECO:0000256" key="3">
    <source>
        <dbReference type="ARBA" id="ARBA00023125"/>
    </source>
</evidence>
<comment type="caution">
    <text evidence="6">The sequence shown here is derived from an EMBL/GenBank/DDBJ whole genome shotgun (WGS) entry which is preliminary data.</text>
</comment>
<dbReference type="InterPro" id="IPR036388">
    <property type="entry name" value="WH-like_DNA-bd_sf"/>
</dbReference>
<dbReference type="Gene3D" id="3.40.190.290">
    <property type="match status" value="1"/>
</dbReference>
<dbReference type="GO" id="GO:0003700">
    <property type="term" value="F:DNA-binding transcription factor activity"/>
    <property type="evidence" value="ECO:0007669"/>
    <property type="project" value="InterPro"/>
</dbReference>
<evidence type="ECO:0000313" key="6">
    <source>
        <dbReference type="EMBL" id="KKO02422.1"/>
    </source>
</evidence>
<name>A0A0F9XSB9_9ZZZZ</name>
<keyword evidence="3" id="KW-0238">DNA-binding</keyword>
<proteinExistence type="inferred from homology"/>
<evidence type="ECO:0000256" key="4">
    <source>
        <dbReference type="ARBA" id="ARBA00023163"/>
    </source>
</evidence>
<dbReference type="InterPro" id="IPR005119">
    <property type="entry name" value="LysR_subst-bd"/>
</dbReference>
<dbReference type="InterPro" id="IPR058163">
    <property type="entry name" value="LysR-type_TF_proteobact-type"/>
</dbReference>
<dbReference type="GO" id="GO:0006351">
    <property type="term" value="P:DNA-templated transcription"/>
    <property type="evidence" value="ECO:0007669"/>
    <property type="project" value="TreeGrafter"/>
</dbReference>
<protein>
    <recommendedName>
        <fullName evidence="5">HTH lysR-type domain-containing protein</fullName>
    </recommendedName>
</protein>
<dbReference type="PANTHER" id="PTHR30537:SF3">
    <property type="entry name" value="TRANSCRIPTIONAL REGULATORY PROTEIN"/>
    <property type="match status" value="1"/>
</dbReference>
<evidence type="ECO:0000256" key="2">
    <source>
        <dbReference type="ARBA" id="ARBA00023015"/>
    </source>
</evidence>
<accession>A0A0F9XSB9</accession>
<dbReference type="EMBL" id="LAZR01000031">
    <property type="protein sequence ID" value="KKO02422.1"/>
    <property type="molecule type" value="Genomic_DNA"/>
</dbReference>
<dbReference type="InterPro" id="IPR036390">
    <property type="entry name" value="WH_DNA-bd_sf"/>
</dbReference>
<organism evidence="6">
    <name type="scientific">marine sediment metagenome</name>
    <dbReference type="NCBI Taxonomy" id="412755"/>
    <lineage>
        <taxon>unclassified sequences</taxon>
        <taxon>metagenomes</taxon>
        <taxon>ecological metagenomes</taxon>
    </lineage>
</organism>
<dbReference type="AlphaFoldDB" id="A0A0F9XSB9"/>
<keyword evidence="4" id="KW-0804">Transcription</keyword>
<dbReference type="PROSITE" id="PS50931">
    <property type="entry name" value="HTH_LYSR"/>
    <property type="match status" value="1"/>
</dbReference>
<dbReference type="GO" id="GO:0043565">
    <property type="term" value="F:sequence-specific DNA binding"/>
    <property type="evidence" value="ECO:0007669"/>
    <property type="project" value="TreeGrafter"/>
</dbReference>
<evidence type="ECO:0000259" key="5">
    <source>
        <dbReference type="PROSITE" id="PS50931"/>
    </source>
</evidence>
<dbReference type="Gene3D" id="1.10.10.10">
    <property type="entry name" value="Winged helix-like DNA-binding domain superfamily/Winged helix DNA-binding domain"/>
    <property type="match status" value="1"/>
</dbReference>
<keyword evidence="2" id="KW-0805">Transcription regulation</keyword>
<dbReference type="Pfam" id="PF00126">
    <property type="entry name" value="HTH_1"/>
    <property type="match status" value="1"/>
</dbReference>
<gene>
    <name evidence="6" type="ORF">LCGC14_0108380</name>
</gene>
<sequence length="304" mass="32831">MTMALLPESPLRFEALMALTAVAQYGSVQAAAEAGCLSAPKLHRLIRTQEQRLGVILVTTSPRGSRLTAAGERLLEYARALIHSVADAETNARQEHRELNGTLRLQAPQALMEPLLLPLMLRLQTEHPSLKVYLLADEHLSRTHAAAPAHLQLITGSLPASVYARSLGNLPIGLFASPGYLNKIGRPDSLGSLARHSLIHSPREGQAPVWSLAEGQTHRFQPRLTISSSAAALRAAIEGAGIVRCYQLEARKACEQGLLEPVAESLWPAADTLALTYALGIQAPASVRVFLELATPWLREQLVG</sequence>
<dbReference type="PANTHER" id="PTHR30537">
    <property type="entry name" value="HTH-TYPE TRANSCRIPTIONAL REGULATOR"/>
    <property type="match status" value="1"/>
</dbReference>
<dbReference type="SUPFAM" id="SSF46785">
    <property type="entry name" value="Winged helix' DNA-binding domain"/>
    <property type="match status" value="1"/>
</dbReference>
<dbReference type="SUPFAM" id="SSF53850">
    <property type="entry name" value="Periplasmic binding protein-like II"/>
    <property type="match status" value="1"/>
</dbReference>